<dbReference type="EMBL" id="ABCB02000016">
    <property type="protein sequence ID" value="EDO62009.1"/>
    <property type="molecule type" value="Genomic_DNA"/>
</dbReference>
<sequence>MIRKCINIRIFSIKQQMFFKSNLILSDFQQFVNSHISKIWE</sequence>
<evidence type="ECO:0000313" key="2">
    <source>
        <dbReference type="Proteomes" id="UP000003490"/>
    </source>
</evidence>
<evidence type="ECO:0000313" key="1">
    <source>
        <dbReference type="EMBL" id="EDO62009.1"/>
    </source>
</evidence>
<dbReference type="AlphaFoldDB" id="A7VQN7"/>
<reference evidence="1 2" key="1">
    <citation type="submission" date="2007-08" db="EMBL/GenBank/DDBJ databases">
        <title>Draft genome sequence of Clostridium leptum (DSM 753).</title>
        <authorList>
            <person name="Sudarsanam P."/>
            <person name="Ley R."/>
            <person name="Guruge J."/>
            <person name="Turnbaugh P.J."/>
            <person name="Mahowald M."/>
            <person name="Liep D."/>
            <person name="Gordon J."/>
        </authorList>
    </citation>
    <scope>NUCLEOTIDE SEQUENCE [LARGE SCALE GENOMIC DNA]</scope>
    <source>
        <strain evidence="1 2">DSM 753</strain>
    </source>
</reference>
<name>A7VQN7_9FIRM</name>
<dbReference type="HOGENOM" id="CLU_3268056_0_0_9"/>
<accession>A7VQN7</accession>
<gene>
    <name evidence="1" type="ORF">CLOLEP_00867</name>
</gene>
<proteinExistence type="predicted"/>
<comment type="caution">
    <text evidence="1">The sequence shown here is derived from an EMBL/GenBank/DDBJ whole genome shotgun (WGS) entry which is preliminary data.</text>
</comment>
<organism evidence="1 2">
    <name type="scientific">[Clostridium] leptum DSM 753</name>
    <dbReference type="NCBI Taxonomy" id="428125"/>
    <lineage>
        <taxon>Bacteria</taxon>
        <taxon>Bacillati</taxon>
        <taxon>Bacillota</taxon>
        <taxon>Clostridia</taxon>
        <taxon>Eubacteriales</taxon>
        <taxon>Oscillospiraceae</taxon>
        <taxon>Oscillospiraceae incertae sedis</taxon>
    </lineage>
</organism>
<reference evidence="1 2" key="2">
    <citation type="submission" date="2007-08" db="EMBL/GenBank/DDBJ databases">
        <authorList>
            <person name="Fulton L."/>
            <person name="Clifton S."/>
            <person name="Fulton B."/>
            <person name="Xu J."/>
            <person name="Minx P."/>
            <person name="Pepin K.H."/>
            <person name="Johnson M."/>
            <person name="Thiruvilangam P."/>
            <person name="Bhonagiri V."/>
            <person name="Nash W.E."/>
            <person name="Wang C."/>
            <person name="Mardis E.R."/>
            <person name="Wilson R.K."/>
        </authorList>
    </citation>
    <scope>NUCLEOTIDE SEQUENCE [LARGE SCALE GENOMIC DNA]</scope>
    <source>
        <strain evidence="1 2">DSM 753</strain>
    </source>
</reference>
<protein>
    <submittedName>
        <fullName evidence="1">Uncharacterized protein</fullName>
    </submittedName>
</protein>
<dbReference type="Proteomes" id="UP000003490">
    <property type="component" value="Unassembled WGS sequence"/>
</dbReference>